<evidence type="ECO:0000313" key="8">
    <source>
        <dbReference type="EMBL" id="SFU28287.1"/>
    </source>
</evidence>
<feature type="transmembrane region" description="Helical" evidence="7">
    <location>
        <begin position="179"/>
        <end position="197"/>
    </location>
</feature>
<evidence type="ECO:0000256" key="3">
    <source>
        <dbReference type="ARBA" id="ARBA00022801"/>
    </source>
</evidence>
<reference evidence="8 9" key="1">
    <citation type="submission" date="2016-10" db="EMBL/GenBank/DDBJ databases">
        <authorList>
            <person name="de Groot N.N."/>
        </authorList>
    </citation>
    <scope>NUCLEOTIDE SEQUENCE [LARGE SCALE GENOMIC DNA]</scope>
    <source>
        <strain evidence="8 9">Nm24</strain>
    </source>
</reference>
<keyword evidence="4 7" id="KW-1133">Transmembrane helix</keyword>
<keyword evidence="6" id="KW-0862">Zinc</keyword>
<proteinExistence type="predicted"/>
<dbReference type="PANTHER" id="PTHR34368:SF1">
    <property type="entry name" value="OS01G0962200 PROTEIN"/>
    <property type="match status" value="1"/>
</dbReference>
<feature type="transmembrane region" description="Helical" evidence="7">
    <location>
        <begin position="124"/>
        <end position="142"/>
    </location>
</feature>
<dbReference type="GO" id="GO:0006672">
    <property type="term" value="P:ceramide metabolic process"/>
    <property type="evidence" value="ECO:0007669"/>
    <property type="project" value="InterPro"/>
</dbReference>
<comment type="subcellular location">
    <subcellularLocation>
        <location evidence="1">Membrane</location>
        <topology evidence="1">Multi-pass membrane protein</topology>
    </subcellularLocation>
</comment>
<organism evidence="8 9">
    <name type="scientific">Nitrosomonas eutropha</name>
    <dbReference type="NCBI Taxonomy" id="916"/>
    <lineage>
        <taxon>Bacteria</taxon>
        <taxon>Pseudomonadati</taxon>
        <taxon>Pseudomonadota</taxon>
        <taxon>Betaproteobacteria</taxon>
        <taxon>Nitrosomonadales</taxon>
        <taxon>Nitrosomonadaceae</taxon>
        <taxon>Nitrosomonas</taxon>
    </lineage>
</organism>
<keyword evidence="3" id="KW-0378">Hydrolase</keyword>
<comment type="cofactor">
    <cofactor evidence="6">
        <name>Zn(2+)</name>
        <dbReference type="ChEBI" id="CHEBI:29105"/>
    </cofactor>
</comment>
<keyword evidence="5 7" id="KW-0472">Membrane</keyword>
<dbReference type="Pfam" id="PF05875">
    <property type="entry name" value="Ceramidase"/>
    <property type="match status" value="1"/>
</dbReference>
<evidence type="ECO:0000256" key="1">
    <source>
        <dbReference type="ARBA" id="ARBA00004141"/>
    </source>
</evidence>
<evidence type="ECO:0000313" key="9">
    <source>
        <dbReference type="Proteomes" id="UP000183926"/>
    </source>
</evidence>
<feature type="binding site" evidence="6">
    <location>
        <position position="111"/>
    </location>
    <ligand>
        <name>Zn(2+)</name>
        <dbReference type="ChEBI" id="CHEBI:29105"/>
        <note>catalytic</note>
    </ligand>
</feature>
<gene>
    <name evidence="8" type="ORF">SAMN05216339_101125</name>
</gene>
<feature type="transmembrane region" description="Helical" evidence="7">
    <location>
        <begin position="89"/>
        <end position="112"/>
    </location>
</feature>
<dbReference type="AlphaFoldDB" id="A0A1I7EWK2"/>
<dbReference type="EMBL" id="FPBL01000001">
    <property type="protein sequence ID" value="SFU28287.1"/>
    <property type="molecule type" value="Genomic_DNA"/>
</dbReference>
<sequence>MPTVDIPQHLAHKKRLIFIIVIAIVSAMGVFTQEAIPQDPHYNNFADTRYFLGIPNFYNVASSVAFVLVGVTGLVMLRSSKSQGVLQALRPGYTVFFIATMFIGLGSAYYHLEPNNATLVWDRLPMAAAFMAFFCIIVGEHISEHYGRTLLIPLLLLGSVSVFYWYFTELYGRGDLRLYVLIQYLPVVLVPLIMLLFPSRLKPSMFMWAPLAAYVLAKIFELDDMPVYDAVGISGHTLKHLISCIGILFVAVAICVRVPRVSPDCLPPSFPPDVNS</sequence>
<keyword evidence="6" id="KW-0479">Metal-binding</keyword>
<protein>
    <submittedName>
        <fullName evidence="8">Ceramidase</fullName>
    </submittedName>
</protein>
<evidence type="ECO:0000256" key="7">
    <source>
        <dbReference type="SAM" id="Phobius"/>
    </source>
</evidence>
<name>A0A1I7EWK2_9PROT</name>
<dbReference type="GO" id="GO:0016811">
    <property type="term" value="F:hydrolase activity, acting on carbon-nitrogen (but not peptide) bonds, in linear amides"/>
    <property type="evidence" value="ECO:0007669"/>
    <property type="project" value="InterPro"/>
</dbReference>
<feature type="transmembrane region" description="Helical" evidence="7">
    <location>
        <begin position="56"/>
        <end position="77"/>
    </location>
</feature>
<dbReference type="PANTHER" id="PTHR34368">
    <property type="entry name" value="OS01G0962200 PROTEIN"/>
    <property type="match status" value="1"/>
</dbReference>
<dbReference type="InterPro" id="IPR008901">
    <property type="entry name" value="ACER"/>
</dbReference>
<feature type="transmembrane region" description="Helical" evidence="7">
    <location>
        <begin position="149"/>
        <end position="167"/>
    </location>
</feature>
<evidence type="ECO:0000256" key="5">
    <source>
        <dbReference type="ARBA" id="ARBA00023136"/>
    </source>
</evidence>
<dbReference type="Proteomes" id="UP000183926">
    <property type="component" value="Unassembled WGS sequence"/>
</dbReference>
<dbReference type="RefSeq" id="WP_074925960.1">
    <property type="nucleotide sequence ID" value="NZ_FPBL01000001.1"/>
</dbReference>
<evidence type="ECO:0000256" key="6">
    <source>
        <dbReference type="PIRSR" id="PIRSR608901-2"/>
    </source>
</evidence>
<evidence type="ECO:0000256" key="4">
    <source>
        <dbReference type="ARBA" id="ARBA00022989"/>
    </source>
</evidence>
<dbReference type="OrthoDB" id="6088058at2"/>
<keyword evidence="2 7" id="KW-0812">Transmembrane</keyword>
<evidence type="ECO:0000256" key="2">
    <source>
        <dbReference type="ARBA" id="ARBA00022692"/>
    </source>
</evidence>
<feature type="transmembrane region" description="Helical" evidence="7">
    <location>
        <begin position="16"/>
        <end position="36"/>
    </location>
</feature>
<dbReference type="GO" id="GO:0046872">
    <property type="term" value="F:metal ion binding"/>
    <property type="evidence" value="ECO:0007669"/>
    <property type="project" value="UniProtKB-KW"/>
</dbReference>
<dbReference type="GO" id="GO:0016020">
    <property type="term" value="C:membrane"/>
    <property type="evidence" value="ECO:0007669"/>
    <property type="project" value="UniProtKB-SubCell"/>
</dbReference>
<accession>A0A1I7EWK2</accession>